<proteinExistence type="predicted"/>
<evidence type="ECO:0000313" key="3">
    <source>
        <dbReference type="Proteomes" id="UP000002038"/>
    </source>
</evidence>
<organism evidence="2 3">
    <name type="scientific">Blastomyces gilchristii (strain SLH14081)</name>
    <name type="common">Blastomyces dermatitidis</name>
    <dbReference type="NCBI Taxonomy" id="559298"/>
    <lineage>
        <taxon>Eukaryota</taxon>
        <taxon>Fungi</taxon>
        <taxon>Dikarya</taxon>
        <taxon>Ascomycota</taxon>
        <taxon>Pezizomycotina</taxon>
        <taxon>Eurotiomycetes</taxon>
        <taxon>Eurotiomycetidae</taxon>
        <taxon>Onygenales</taxon>
        <taxon>Ajellomycetaceae</taxon>
        <taxon>Blastomyces</taxon>
    </lineage>
</organism>
<feature type="compositionally biased region" description="Basic and acidic residues" evidence="1">
    <location>
        <begin position="109"/>
        <end position="132"/>
    </location>
</feature>
<name>A0A179US66_BLAGS</name>
<dbReference type="VEuPathDB" id="FungiDB:BDBG_06499"/>
<keyword evidence="3" id="KW-1185">Reference proteome</keyword>
<evidence type="ECO:0000256" key="1">
    <source>
        <dbReference type="SAM" id="MobiDB-lite"/>
    </source>
</evidence>
<accession>A0A179US66</accession>
<dbReference type="OrthoDB" id="4188892at2759"/>
<dbReference type="AlphaFoldDB" id="A0A179US66"/>
<feature type="region of interest" description="Disordered" evidence="1">
    <location>
        <begin position="108"/>
        <end position="132"/>
    </location>
</feature>
<feature type="compositionally biased region" description="Low complexity" evidence="1">
    <location>
        <begin position="56"/>
        <end position="85"/>
    </location>
</feature>
<sequence length="132" mass="13919">MPSQPSRFTELLGSERLKRHTFSSADVRLEDILAAEAAQATTTTTTTAAAAAAALQRSTTVSRSRSTASTFSTSSTSSASSSSSSGGFLFPWGVDRGSGEWEWTGEWTGEWREGGGGGRGKDFTVDREGDRA</sequence>
<feature type="region of interest" description="Disordered" evidence="1">
    <location>
        <begin position="56"/>
        <end position="89"/>
    </location>
</feature>
<protein>
    <submittedName>
        <fullName evidence="2">Uncharacterized protein</fullName>
    </submittedName>
</protein>
<dbReference type="EMBL" id="GG657461">
    <property type="protein sequence ID" value="OAT10690.1"/>
    <property type="molecule type" value="Genomic_DNA"/>
</dbReference>
<evidence type="ECO:0000313" key="2">
    <source>
        <dbReference type="EMBL" id="OAT10690.1"/>
    </source>
</evidence>
<dbReference type="GeneID" id="42528174"/>
<dbReference type="KEGG" id="bgh:BDBG_06499"/>
<reference evidence="3" key="1">
    <citation type="journal article" date="2015" name="PLoS Genet.">
        <title>The dynamic genome and transcriptome of the human fungal pathogen Blastomyces and close relative Emmonsia.</title>
        <authorList>
            <person name="Munoz J.F."/>
            <person name="Gauthier G.M."/>
            <person name="Desjardins C.A."/>
            <person name="Gallo J.E."/>
            <person name="Holder J."/>
            <person name="Sullivan T.D."/>
            <person name="Marty A.J."/>
            <person name="Carmen J.C."/>
            <person name="Chen Z."/>
            <person name="Ding L."/>
            <person name="Gujja S."/>
            <person name="Magrini V."/>
            <person name="Misas E."/>
            <person name="Mitreva M."/>
            <person name="Priest M."/>
            <person name="Saif S."/>
            <person name="Whiston E.A."/>
            <person name="Young S."/>
            <person name="Zeng Q."/>
            <person name="Goldman W.E."/>
            <person name="Mardis E.R."/>
            <person name="Taylor J.W."/>
            <person name="McEwen J.G."/>
            <person name="Clay O.K."/>
            <person name="Klein B.S."/>
            <person name="Cuomo C.A."/>
        </authorList>
    </citation>
    <scope>NUCLEOTIDE SEQUENCE [LARGE SCALE GENOMIC DNA]</scope>
    <source>
        <strain evidence="3">SLH14081</strain>
    </source>
</reference>
<dbReference type="RefSeq" id="XP_031579463.1">
    <property type="nucleotide sequence ID" value="XM_031722635.1"/>
</dbReference>
<gene>
    <name evidence="2" type="ORF">BDBG_06499</name>
</gene>
<dbReference type="Proteomes" id="UP000002038">
    <property type="component" value="Unassembled WGS sequence"/>
</dbReference>